<dbReference type="PANTHER" id="PTHR37957:SF1">
    <property type="entry name" value="PHYTASE-LIKE DOMAIN-CONTAINING PROTEIN"/>
    <property type="match status" value="1"/>
</dbReference>
<sequence length="405" mass="44754">MARYIQVAAPLLAASLLASTPTLADSQSADIHLRYIGQHVIPTGTLFDGIEFGGISGIDRVEDGSRYGSYYAISDDRGGERGTPRFYQLSLEYDGNGFYGATLYRQVFMKRPDGTPFPADARTVDPEGIRVAPNGNLYWSSEGNWNADPALRHQPFIREMRPDGRFVREFRTPAMFDYVDNATWGARSNKVFEALAVAPRGPFWRPGHASHLLFTANEDALIQDGELTSLEAGSRVRVTALDPLTADARAQYAYELPPIPKAPTEAPGFMDNGLPELLALSDREFIALERGFASGPGNTLRLALASTECATDVLRLPSLVDARYVPMRKRYLLDFDELKAQYGLTLDNAEGLSWGHRLANGNRTLIVVADNNFSTAQATQFIAFEVIATPRQGKPGRRCRPYPER</sequence>
<protein>
    <submittedName>
        <fullName evidence="3">Uncharacterized conserved protein</fullName>
    </submittedName>
</protein>
<name>A0A1G9GXM0_9PSED</name>
<evidence type="ECO:0000313" key="3">
    <source>
        <dbReference type="EMBL" id="SDL05421.1"/>
    </source>
</evidence>
<dbReference type="Pfam" id="PF13449">
    <property type="entry name" value="Phytase-like"/>
    <property type="match status" value="1"/>
</dbReference>
<dbReference type="AlphaFoldDB" id="A0A1G9GXM0"/>
<feature type="chain" id="PRO_5011501225" evidence="1">
    <location>
        <begin position="25"/>
        <end position="405"/>
    </location>
</feature>
<dbReference type="EMBL" id="FNFD01000014">
    <property type="protein sequence ID" value="SDL05421.1"/>
    <property type="molecule type" value="Genomic_DNA"/>
</dbReference>
<dbReference type="SUPFAM" id="SSF101898">
    <property type="entry name" value="NHL repeat"/>
    <property type="match status" value="1"/>
</dbReference>
<evidence type="ECO:0000256" key="1">
    <source>
        <dbReference type="SAM" id="SignalP"/>
    </source>
</evidence>
<dbReference type="InterPro" id="IPR027372">
    <property type="entry name" value="Phytase-like_dom"/>
</dbReference>
<accession>A0A1G9GXM0</accession>
<proteinExistence type="predicted"/>
<evidence type="ECO:0000313" key="4">
    <source>
        <dbReference type="Proteomes" id="UP000198706"/>
    </source>
</evidence>
<dbReference type="Proteomes" id="UP000198706">
    <property type="component" value="Unassembled WGS sequence"/>
</dbReference>
<dbReference type="STRING" id="137658.SAMN05216186_11440"/>
<reference evidence="3 4" key="1">
    <citation type="submission" date="2016-10" db="EMBL/GenBank/DDBJ databases">
        <authorList>
            <person name="de Groot N.N."/>
        </authorList>
    </citation>
    <scope>NUCLEOTIDE SEQUENCE [LARGE SCALE GENOMIC DNA]</scope>
    <source>
        <strain evidence="3 4">JCM 21544</strain>
    </source>
</reference>
<feature type="signal peptide" evidence="1">
    <location>
        <begin position="1"/>
        <end position="24"/>
    </location>
</feature>
<dbReference type="PANTHER" id="PTHR37957">
    <property type="entry name" value="BLR7070 PROTEIN"/>
    <property type="match status" value="1"/>
</dbReference>
<organism evidence="3 4">
    <name type="scientific">Pseudomonas indica</name>
    <dbReference type="NCBI Taxonomy" id="137658"/>
    <lineage>
        <taxon>Bacteria</taxon>
        <taxon>Pseudomonadati</taxon>
        <taxon>Pseudomonadota</taxon>
        <taxon>Gammaproteobacteria</taxon>
        <taxon>Pseudomonadales</taxon>
        <taxon>Pseudomonadaceae</taxon>
        <taxon>Pseudomonas</taxon>
    </lineage>
</organism>
<gene>
    <name evidence="3" type="ORF">SAMN05216186_11440</name>
</gene>
<evidence type="ECO:0000259" key="2">
    <source>
        <dbReference type="Pfam" id="PF13449"/>
    </source>
</evidence>
<keyword evidence="1" id="KW-0732">Signal</keyword>
<keyword evidence="4" id="KW-1185">Reference proteome</keyword>
<feature type="domain" description="Phytase-like" evidence="2">
    <location>
        <begin position="51"/>
        <end position="373"/>
    </location>
</feature>
<dbReference type="RefSeq" id="WP_084338042.1">
    <property type="nucleotide sequence ID" value="NZ_FNFD01000014.1"/>
</dbReference>